<dbReference type="InParanoid" id="A0A0G4EBS4"/>
<dbReference type="EMBL" id="CDMY01000104">
    <property type="protein sequence ID" value="CEL92748.1"/>
    <property type="molecule type" value="Genomic_DNA"/>
</dbReference>
<reference evidence="3 4" key="1">
    <citation type="submission" date="2014-11" db="EMBL/GenBank/DDBJ databases">
        <authorList>
            <person name="Zhu J."/>
            <person name="Qi W."/>
            <person name="Song R."/>
        </authorList>
    </citation>
    <scope>NUCLEOTIDE SEQUENCE [LARGE SCALE GENOMIC DNA]</scope>
</reference>
<accession>A0A0G4EBS4</accession>
<dbReference type="Proteomes" id="UP000041254">
    <property type="component" value="Unassembled WGS sequence"/>
</dbReference>
<sequence>MPTALISAFLVHAARVAVLSTLPATFYYAATYVDRPTAPATGRQGANLPRACALTCGIKCGCTPCNTTAVEEAMEEQFPTADNADDTGVASIVHPAVMAVGWLSCQVWWTIGPWFWWFILYLLHLFLTWPLSFGCTDPSGVSQFILMCSPLSMEVRCGLVWLWVAFCSVCGSTPVVVIGVVLFHPRGYGAVKDATPKCRTRRRQEETAMNIDSTGPHPPPLDPPIDDKPPHYGSRHRMGSHPYRDIEADGDVAGGGYVPPVPVPAPADRDKVRFRLTVEYHLTVVVRTGGQPMMSSVEFQAFWVVFVKNIEEGAGWNIEELFRQHLESHPHAAALKQRQGACGQYEWMVELRLPHKVIMYYFGEFCRNRDPGSRRFLYYPEGVAALQDAWTRGDLSKPDYIWKDAARLVLFFGAVDVYIGLHATFPDQHGDRQAAADRALNLEGTKHYEVCHGHRYVRSDELATAAGERLECHRTPSVTTGGFRKNMSVGGVQRMHKKLPGWLKSVQRDIPHIRHRGRAYSLFKDKDVLSAREPDSRQSLQEMRRETEERNAGSETFIHVPMWCAGSSFMSVSFKTVQHNFAAAGRHVYPHHTRSATGLQLKIGVSILQHGEEAPAVCKAWQEEMVGLDWIAPDEERLLNIGGGRVHSVEGANYKHVSHSTQHGEEFLQVRLCALTKVQVTDAQIKKVRVPCGMPDQAGKAYIRCPAENREAMLKALYDLGIMCDPECDSPVVKLHERCLVWPVNEDACTESRGFVREWGNPPLVHE</sequence>
<feature type="transmembrane region" description="Helical" evidence="2">
    <location>
        <begin position="157"/>
        <end position="183"/>
    </location>
</feature>
<proteinExistence type="predicted"/>
<organism evidence="3 4">
    <name type="scientific">Vitrella brassicaformis (strain CCMP3155)</name>
    <dbReference type="NCBI Taxonomy" id="1169540"/>
    <lineage>
        <taxon>Eukaryota</taxon>
        <taxon>Sar</taxon>
        <taxon>Alveolata</taxon>
        <taxon>Colpodellida</taxon>
        <taxon>Vitrellaceae</taxon>
        <taxon>Vitrella</taxon>
    </lineage>
</organism>
<evidence type="ECO:0000256" key="2">
    <source>
        <dbReference type="SAM" id="Phobius"/>
    </source>
</evidence>
<keyword evidence="2" id="KW-0812">Transmembrane</keyword>
<dbReference type="VEuPathDB" id="CryptoDB:Vbra_1958"/>
<keyword evidence="2" id="KW-0472">Membrane</keyword>
<evidence type="ECO:0000313" key="4">
    <source>
        <dbReference type="Proteomes" id="UP000041254"/>
    </source>
</evidence>
<keyword evidence="4" id="KW-1185">Reference proteome</keyword>
<dbReference type="AlphaFoldDB" id="A0A0G4EBS4"/>
<gene>
    <name evidence="3" type="ORF">Vbra_1958</name>
</gene>
<feature type="transmembrane region" description="Helical" evidence="2">
    <location>
        <begin position="114"/>
        <end position="136"/>
    </location>
</feature>
<keyword evidence="2" id="KW-1133">Transmembrane helix</keyword>
<protein>
    <submittedName>
        <fullName evidence="3">Uncharacterized protein</fullName>
    </submittedName>
</protein>
<name>A0A0G4EBS4_VITBC</name>
<feature type="region of interest" description="Disordered" evidence="1">
    <location>
        <begin position="531"/>
        <end position="552"/>
    </location>
</feature>
<evidence type="ECO:0000313" key="3">
    <source>
        <dbReference type="EMBL" id="CEL92748.1"/>
    </source>
</evidence>
<evidence type="ECO:0000256" key="1">
    <source>
        <dbReference type="SAM" id="MobiDB-lite"/>
    </source>
</evidence>
<feature type="region of interest" description="Disordered" evidence="1">
    <location>
        <begin position="197"/>
        <end position="236"/>
    </location>
</feature>